<sequence>MILSPDTQQLFRREKILITSDLSVARPDAVTALIRFFLPRSYLSDIATPASTFLESASPFLVDVAFCVSRPLAEYTASSRASLASPCFSDIIDGVSRVNARQNQALGSLK</sequence>
<evidence type="ECO:0000313" key="1">
    <source>
        <dbReference type="EMBL" id="KAJ3014813.1"/>
    </source>
</evidence>
<organism evidence="1 2">
    <name type="scientific">Trametes sanguinea</name>
    <dbReference type="NCBI Taxonomy" id="158606"/>
    <lineage>
        <taxon>Eukaryota</taxon>
        <taxon>Fungi</taxon>
        <taxon>Dikarya</taxon>
        <taxon>Basidiomycota</taxon>
        <taxon>Agaricomycotina</taxon>
        <taxon>Agaricomycetes</taxon>
        <taxon>Polyporales</taxon>
        <taxon>Polyporaceae</taxon>
        <taxon>Trametes</taxon>
    </lineage>
</organism>
<dbReference type="Proteomes" id="UP001144978">
    <property type="component" value="Unassembled WGS sequence"/>
</dbReference>
<accession>A0ACC1Q781</accession>
<gene>
    <name evidence="1" type="ORF">NUW54_g1211</name>
</gene>
<dbReference type="EMBL" id="JANSHE010000191">
    <property type="protein sequence ID" value="KAJ3014813.1"/>
    <property type="molecule type" value="Genomic_DNA"/>
</dbReference>
<keyword evidence="2" id="KW-1185">Reference proteome</keyword>
<name>A0ACC1Q781_9APHY</name>
<protein>
    <submittedName>
        <fullName evidence="1">Uncharacterized protein</fullName>
    </submittedName>
</protein>
<evidence type="ECO:0000313" key="2">
    <source>
        <dbReference type="Proteomes" id="UP001144978"/>
    </source>
</evidence>
<reference evidence="1" key="1">
    <citation type="submission" date="2022-08" db="EMBL/GenBank/DDBJ databases">
        <title>Genome Sequence of Pycnoporus sanguineus.</title>
        <authorList>
            <person name="Buettner E."/>
        </authorList>
    </citation>
    <scope>NUCLEOTIDE SEQUENCE</scope>
    <source>
        <strain evidence="1">CG-C14</strain>
    </source>
</reference>
<comment type="caution">
    <text evidence="1">The sequence shown here is derived from an EMBL/GenBank/DDBJ whole genome shotgun (WGS) entry which is preliminary data.</text>
</comment>
<proteinExistence type="predicted"/>